<proteinExistence type="predicted"/>
<gene>
    <name evidence="1" type="ORF">ACFO0S_01900</name>
</gene>
<sequence>MTESKNDLYQFKVLFKEHEDQKGRYKINVYFQGDHDFYHQMIATAQEEKALLTCKPMSFVMKLLWREKYLFYFEQGKGKPSKHTQWELEKLLRNEIEHVRIDHPEDIPGMERGITDQLSFFAREEAKK</sequence>
<dbReference type="RefSeq" id="WP_378139592.1">
    <property type="nucleotide sequence ID" value="NZ_JBHSEF010000009.1"/>
</dbReference>
<reference evidence="2" key="1">
    <citation type="journal article" date="2019" name="Int. J. Syst. Evol. Microbiol.">
        <title>The Global Catalogue of Microorganisms (GCM) 10K type strain sequencing project: providing services to taxonomists for standard genome sequencing and annotation.</title>
        <authorList>
            <consortium name="The Broad Institute Genomics Platform"/>
            <consortium name="The Broad Institute Genome Sequencing Center for Infectious Disease"/>
            <person name="Wu L."/>
            <person name="Ma J."/>
        </authorList>
    </citation>
    <scope>NUCLEOTIDE SEQUENCE [LARGE SCALE GENOMIC DNA]</scope>
    <source>
        <strain evidence="2">CCUG 50353</strain>
    </source>
</reference>
<protein>
    <submittedName>
        <fullName evidence="1">Uncharacterized protein</fullName>
    </submittedName>
</protein>
<organism evidence="1 2">
    <name type="scientific">Chryseomicrobium palamuruense</name>
    <dbReference type="NCBI Taxonomy" id="682973"/>
    <lineage>
        <taxon>Bacteria</taxon>
        <taxon>Bacillati</taxon>
        <taxon>Bacillota</taxon>
        <taxon>Bacilli</taxon>
        <taxon>Bacillales</taxon>
        <taxon>Caryophanaceae</taxon>
        <taxon>Chryseomicrobium</taxon>
    </lineage>
</organism>
<comment type="caution">
    <text evidence="1">The sequence shown here is derived from an EMBL/GenBank/DDBJ whole genome shotgun (WGS) entry which is preliminary data.</text>
</comment>
<accession>A0ABV8UTL4</accession>
<dbReference type="Proteomes" id="UP001595733">
    <property type="component" value="Unassembled WGS sequence"/>
</dbReference>
<evidence type="ECO:0000313" key="2">
    <source>
        <dbReference type="Proteomes" id="UP001595733"/>
    </source>
</evidence>
<keyword evidence="2" id="KW-1185">Reference proteome</keyword>
<name>A0ABV8UTL4_9BACL</name>
<dbReference type="EMBL" id="JBHSEF010000009">
    <property type="protein sequence ID" value="MFC4353818.1"/>
    <property type="molecule type" value="Genomic_DNA"/>
</dbReference>
<evidence type="ECO:0000313" key="1">
    <source>
        <dbReference type="EMBL" id="MFC4353818.1"/>
    </source>
</evidence>